<feature type="compositionally biased region" description="Polar residues" evidence="3">
    <location>
        <begin position="260"/>
        <end position="271"/>
    </location>
</feature>
<feature type="region of interest" description="Disordered" evidence="3">
    <location>
        <begin position="236"/>
        <end position="293"/>
    </location>
</feature>
<feature type="compositionally biased region" description="Basic and acidic residues" evidence="3">
    <location>
        <begin position="239"/>
        <end position="252"/>
    </location>
</feature>
<feature type="region of interest" description="Disordered" evidence="3">
    <location>
        <begin position="608"/>
        <end position="650"/>
    </location>
</feature>
<feature type="region of interest" description="Disordered" evidence="3">
    <location>
        <begin position="1"/>
        <end position="30"/>
    </location>
</feature>
<dbReference type="GO" id="GO:0070319">
    <property type="term" value="C:Golgi to plasma membrane transport vesicle"/>
    <property type="evidence" value="ECO:0007669"/>
    <property type="project" value="TreeGrafter"/>
</dbReference>
<name>A0A507E7K7_9FUNG</name>
<dbReference type="Proteomes" id="UP000318582">
    <property type="component" value="Unassembled WGS sequence"/>
</dbReference>
<dbReference type="InterPro" id="IPR009449">
    <property type="entry name" value="Sec2_N"/>
</dbReference>
<reference evidence="5 6" key="1">
    <citation type="journal article" date="2019" name="Sci. Rep.">
        <title>Comparative genomics of chytrid fungi reveal insights into the obligate biotrophic and pathogenic lifestyle of Synchytrium endobioticum.</title>
        <authorList>
            <person name="van de Vossenberg B.T.L.H."/>
            <person name="Warris S."/>
            <person name="Nguyen H.D.T."/>
            <person name="van Gent-Pelzer M.P.E."/>
            <person name="Joly D.L."/>
            <person name="van de Geest H.C."/>
            <person name="Bonants P.J.M."/>
            <person name="Smith D.S."/>
            <person name="Levesque C.A."/>
            <person name="van der Lee T.A.J."/>
        </authorList>
    </citation>
    <scope>NUCLEOTIDE SEQUENCE [LARGE SCALE GENOMIC DNA]</scope>
    <source>
        <strain evidence="5 6">CBS 809.83</strain>
    </source>
</reference>
<evidence type="ECO:0000313" key="6">
    <source>
        <dbReference type="Proteomes" id="UP000318582"/>
    </source>
</evidence>
<evidence type="ECO:0000256" key="2">
    <source>
        <dbReference type="SAM" id="Coils"/>
    </source>
</evidence>
<dbReference type="PANTHER" id="PTHR14430:SF0">
    <property type="entry name" value="SEC2P DOMAIN-CONTAINING PROTEIN"/>
    <property type="match status" value="1"/>
</dbReference>
<dbReference type="GO" id="GO:0005085">
    <property type="term" value="F:guanyl-nucleotide exchange factor activity"/>
    <property type="evidence" value="ECO:0007669"/>
    <property type="project" value="InterPro"/>
</dbReference>
<accession>A0A507E7K7</accession>
<keyword evidence="1 2" id="KW-0175">Coiled coil</keyword>
<dbReference type="STRING" id="109895.A0A507E7K7"/>
<keyword evidence="6" id="KW-1185">Reference proteome</keyword>
<dbReference type="Pfam" id="PF06428">
    <property type="entry name" value="Sec2p"/>
    <property type="match status" value="1"/>
</dbReference>
<evidence type="ECO:0000313" key="5">
    <source>
        <dbReference type="EMBL" id="TPX59826.1"/>
    </source>
</evidence>
<dbReference type="CDD" id="cd21044">
    <property type="entry name" value="Rab11BD_RAB3IP_like"/>
    <property type="match status" value="1"/>
</dbReference>
<protein>
    <recommendedName>
        <fullName evidence="4">GDP/GTP exchange factor Sec2 N-terminal domain-containing protein</fullName>
    </recommendedName>
</protein>
<dbReference type="EMBL" id="QEAQ01000021">
    <property type="protein sequence ID" value="TPX59826.1"/>
    <property type="molecule type" value="Genomic_DNA"/>
</dbReference>
<gene>
    <name evidence="5" type="ORF">PhCBS80983_g02210</name>
</gene>
<dbReference type="Gene3D" id="6.10.140.910">
    <property type="match status" value="1"/>
</dbReference>
<dbReference type="GO" id="GO:0051286">
    <property type="term" value="C:cell tip"/>
    <property type="evidence" value="ECO:0007669"/>
    <property type="project" value="TreeGrafter"/>
</dbReference>
<organism evidence="5 6">
    <name type="scientific">Powellomyces hirtus</name>
    <dbReference type="NCBI Taxonomy" id="109895"/>
    <lineage>
        <taxon>Eukaryota</taxon>
        <taxon>Fungi</taxon>
        <taxon>Fungi incertae sedis</taxon>
        <taxon>Chytridiomycota</taxon>
        <taxon>Chytridiomycota incertae sedis</taxon>
        <taxon>Chytridiomycetes</taxon>
        <taxon>Spizellomycetales</taxon>
        <taxon>Powellomycetaceae</taxon>
        <taxon>Powellomyces</taxon>
    </lineage>
</organism>
<dbReference type="Pfam" id="PF25555">
    <property type="entry name" value="RAB3A-like_C"/>
    <property type="match status" value="1"/>
</dbReference>
<evidence type="ECO:0000259" key="4">
    <source>
        <dbReference type="Pfam" id="PF06428"/>
    </source>
</evidence>
<sequence length="787" mass="85016">MAEASPDVSQDRVAALDNPEDPAPFNETEAKETIHLLENRVAGLEAQIKKLTEKHARESEIATESINNKNGLIDVMRIKLNRYEFAVKEAILFLGKPMLNYEEWLMRGGGSGADASAGNGNGTYDAVRSEVGSTASKTYSISEVKVLTPGQMAEKQQAQKASDFDSMALTARGPGAGPPNFEVQCMECMRLALNYLKNAQASVSAMSPGGPRAPSLPKLNVEGLDADGAIAESMMLSSERMKQPSRSRDASPGRRHPSTTEKSSGMQTPPHGSQAALLRSQRSFSGASGHDRALSAQRTASALFNAATSLPEDDESDLATNLKRSSLPSTPTSGGKCANCRETLLQLHQHQEAIEGLKRDITDLADELEEERAARDRLQSSKDILDQELEELTAQLFDQANRMVIDEAKMRDQLEQHNRQLRGELGEVAQKFHRRDEELRALRAALRALEAAKLRSTSHSNLPSSAISPTSPLGSLSNLTGTVRRGSSMRHGPAAIGSPYGSNPTLALNYYPTPTLTVDGIIFSEFQDHVKDSMSTGAPAALAYATNFVKRCMAEDIEPCLFYVYHQDSGGLFKQSGLSTSGRKKLLDNVMRGACEIGPVWSSRESVNVSGGKLPSAGPASPSTASQPSSTASPHSSSSSSPHSKPPSQKAKCLTCTLVRDCDYKIRFPPLPKARASASQNNLFPTAPTAGGPEVAWHPLCRFCRDRVLAVLEFFAFLAHIRDGVKQGATLLGMFRQALWLRRRMAVCRIGSTALFEGDVPAAGYATGGTGRFEAGGEWEKWVHIMT</sequence>
<dbReference type="InterPro" id="IPR040351">
    <property type="entry name" value="RAB3IL/RAB3IP/Sec2"/>
</dbReference>
<proteinExistence type="predicted"/>
<evidence type="ECO:0000256" key="3">
    <source>
        <dbReference type="SAM" id="MobiDB-lite"/>
    </source>
</evidence>
<feature type="domain" description="GDP/GTP exchange factor Sec2 N-terminal" evidence="4">
    <location>
        <begin position="350"/>
        <end position="448"/>
    </location>
</feature>
<feature type="coiled-coil region" evidence="2">
    <location>
        <begin position="340"/>
        <end position="431"/>
    </location>
</feature>
<feature type="compositionally biased region" description="Low complexity" evidence="3">
    <location>
        <begin position="615"/>
        <end position="650"/>
    </location>
</feature>
<dbReference type="SUPFAM" id="SSF144284">
    <property type="entry name" value="Sec2 N-terminal region"/>
    <property type="match status" value="1"/>
</dbReference>
<evidence type="ECO:0000256" key="1">
    <source>
        <dbReference type="ARBA" id="ARBA00023054"/>
    </source>
</evidence>
<dbReference type="PANTHER" id="PTHR14430">
    <property type="entry name" value="RABIN3-RELATED"/>
    <property type="match status" value="1"/>
</dbReference>
<comment type="caution">
    <text evidence="5">The sequence shown here is derived from an EMBL/GenBank/DDBJ whole genome shotgun (WGS) entry which is preliminary data.</text>
</comment>
<dbReference type="AlphaFoldDB" id="A0A507E7K7"/>
<dbReference type="GO" id="GO:0006887">
    <property type="term" value="P:exocytosis"/>
    <property type="evidence" value="ECO:0007669"/>
    <property type="project" value="TreeGrafter"/>
</dbReference>